<dbReference type="SUPFAM" id="SSF53613">
    <property type="entry name" value="Ribokinase-like"/>
    <property type="match status" value="1"/>
</dbReference>
<keyword evidence="4 7" id="KW-0418">Kinase</keyword>
<dbReference type="Gene3D" id="3.40.1190.20">
    <property type="match status" value="1"/>
</dbReference>
<sequence>MTTARVSSPQVLCVGELLWDCLADQPGLSIEAVESWTTYPGGAPANVACALSRLGVSAGFVGCMGSEQSADRLLGELQSLGVNLEGVQRHPTAPTREVCVLRDDRGDRQFAAFRSGGYIGHDTREFADTRLQASLLLARQFQAADCLVLGTLALAYPDSSAAIRRALDLADEHYLKIVLDVNWRSVFWPDPGIAPGSIMPLLERVDFLKLAREEADWLFHTHDPIAIADKLDHLEAVLVTDGERGCHYWISGHGGVMPAFKVPVVDTTGAGDAFTAGFVAQLLERGLAALADPAIARSVVAFASAAGALTTTNPGAIDALPLRSAIEDLLRSQGLSGLS</sequence>
<dbReference type="InterPro" id="IPR011611">
    <property type="entry name" value="PfkB_dom"/>
</dbReference>
<dbReference type="PROSITE" id="PS00583">
    <property type="entry name" value="PFKB_KINASES_1"/>
    <property type="match status" value="1"/>
</dbReference>
<reference evidence="8" key="1">
    <citation type="journal article" date="2024" name="Algal Res.">
        <title>Biochemical, toxicological and genomic investigation of a high-biomass producing Limnothrix strain isolated from Italian shallow drinking water reservoir.</title>
        <authorList>
            <person name="Simonazzi M."/>
            <person name="Shishido T.K."/>
            <person name="Delbaje E."/>
            <person name="Wahlsten M."/>
            <person name="Fewer D.P."/>
            <person name="Sivonen K."/>
            <person name="Pezzolesi L."/>
            <person name="Pistocchi R."/>
        </authorList>
    </citation>
    <scope>NUCLEOTIDE SEQUENCE [LARGE SCALE GENOMIC DNA]</scope>
    <source>
        <strain evidence="8">LRLZ20PSL1</strain>
    </source>
</reference>
<evidence type="ECO:0000256" key="4">
    <source>
        <dbReference type="ARBA" id="ARBA00022777"/>
    </source>
</evidence>
<dbReference type="Pfam" id="PF00294">
    <property type="entry name" value="PfkB"/>
    <property type="match status" value="1"/>
</dbReference>
<evidence type="ECO:0000256" key="2">
    <source>
        <dbReference type="ARBA" id="ARBA00022679"/>
    </source>
</evidence>
<proteinExistence type="inferred from homology"/>
<dbReference type="Proteomes" id="UP001604335">
    <property type="component" value="Unassembled WGS sequence"/>
</dbReference>
<gene>
    <name evidence="7" type="ORF">VPK24_04490</name>
</gene>
<comment type="caution">
    <text evidence="7">The sequence shown here is derived from an EMBL/GenBank/DDBJ whole genome shotgun (WGS) entry which is preliminary data.</text>
</comment>
<accession>A0ABW7C819</accession>
<dbReference type="GO" id="GO:0016301">
    <property type="term" value="F:kinase activity"/>
    <property type="evidence" value="ECO:0007669"/>
    <property type="project" value="UniProtKB-KW"/>
</dbReference>
<dbReference type="EMBL" id="JAZAQF010000023">
    <property type="protein sequence ID" value="MFG3816887.1"/>
    <property type="molecule type" value="Genomic_DNA"/>
</dbReference>
<feature type="domain" description="Carbohydrate kinase PfkB" evidence="6">
    <location>
        <begin position="10"/>
        <end position="321"/>
    </location>
</feature>
<dbReference type="EC" id="2.7.1.-" evidence="7"/>
<evidence type="ECO:0000256" key="3">
    <source>
        <dbReference type="ARBA" id="ARBA00022741"/>
    </source>
</evidence>
<dbReference type="PANTHER" id="PTHR43085:SF1">
    <property type="entry name" value="PSEUDOURIDINE KINASE-RELATED"/>
    <property type="match status" value="1"/>
</dbReference>
<dbReference type="InterPro" id="IPR050306">
    <property type="entry name" value="PfkB_Carbo_kinase"/>
</dbReference>
<keyword evidence="3" id="KW-0547">Nucleotide-binding</keyword>
<name>A0ABW7C819_9CYAN</name>
<protein>
    <submittedName>
        <fullName evidence="7">Carbohydrate kinase</fullName>
        <ecNumber evidence="7">2.7.1.-</ecNumber>
    </submittedName>
</protein>
<evidence type="ECO:0000313" key="7">
    <source>
        <dbReference type="EMBL" id="MFG3816887.1"/>
    </source>
</evidence>
<organism evidence="7 8">
    <name type="scientific">Limnothrix redekei LRLZ20PSL1</name>
    <dbReference type="NCBI Taxonomy" id="3112953"/>
    <lineage>
        <taxon>Bacteria</taxon>
        <taxon>Bacillati</taxon>
        <taxon>Cyanobacteriota</taxon>
        <taxon>Cyanophyceae</taxon>
        <taxon>Pseudanabaenales</taxon>
        <taxon>Pseudanabaenaceae</taxon>
        <taxon>Limnothrix</taxon>
    </lineage>
</organism>
<dbReference type="PROSITE" id="PS00584">
    <property type="entry name" value="PFKB_KINASES_2"/>
    <property type="match status" value="1"/>
</dbReference>
<evidence type="ECO:0000259" key="6">
    <source>
        <dbReference type="Pfam" id="PF00294"/>
    </source>
</evidence>
<keyword evidence="2 7" id="KW-0808">Transferase</keyword>
<dbReference type="RefSeq" id="WP_393010922.1">
    <property type="nucleotide sequence ID" value="NZ_JAZAQF010000023.1"/>
</dbReference>
<evidence type="ECO:0000256" key="5">
    <source>
        <dbReference type="ARBA" id="ARBA00022840"/>
    </source>
</evidence>
<comment type="similarity">
    <text evidence="1">Belongs to the carbohydrate kinase PfkB family.</text>
</comment>
<dbReference type="PANTHER" id="PTHR43085">
    <property type="entry name" value="HEXOKINASE FAMILY MEMBER"/>
    <property type="match status" value="1"/>
</dbReference>
<keyword evidence="5" id="KW-0067">ATP-binding</keyword>
<evidence type="ECO:0000256" key="1">
    <source>
        <dbReference type="ARBA" id="ARBA00010688"/>
    </source>
</evidence>
<keyword evidence="8" id="KW-1185">Reference proteome</keyword>
<dbReference type="InterPro" id="IPR029056">
    <property type="entry name" value="Ribokinase-like"/>
</dbReference>
<evidence type="ECO:0000313" key="8">
    <source>
        <dbReference type="Proteomes" id="UP001604335"/>
    </source>
</evidence>
<dbReference type="InterPro" id="IPR002173">
    <property type="entry name" value="Carboh/pur_kinase_PfkB_CS"/>
</dbReference>
<dbReference type="CDD" id="cd01167">
    <property type="entry name" value="bac_FRK"/>
    <property type="match status" value="1"/>
</dbReference>